<dbReference type="RefSeq" id="WP_124789293.1">
    <property type="nucleotide sequence ID" value="NZ_RQYN01000005.1"/>
</dbReference>
<proteinExistence type="predicted"/>
<dbReference type="EMBL" id="RQYN01000005">
    <property type="protein sequence ID" value="RRD78307.1"/>
    <property type="molecule type" value="Genomic_DNA"/>
</dbReference>
<evidence type="ECO:0000313" key="1">
    <source>
        <dbReference type="EMBL" id="RRD78307.1"/>
    </source>
</evidence>
<accession>A0A3P1Z603</accession>
<dbReference type="AlphaFoldDB" id="A0A3P1Z603"/>
<name>A0A3P1Z603_TANFO</name>
<sequence length="112" mass="13051">MLTDDSKIRDVHGITDGQKQRILDFLQGAVYSWCKNRKDEWFAARDLLGGDNYYWQGTPMIALYEKSKDVEQAGKDAGWLLKKVLSDDKRTFEVSTDGRVKIYRWNGQEKNE</sequence>
<gene>
    <name evidence="1" type="ORF">EII41_02490</name>
</gene>
<evidence type="ECO:0000313" key="2">
    <source>
        <dbReference type="Proteomes" id="UP000279860"/>
    </source>
</evidence>
<organism evidence="1 2">
    <name type="scientific">Tannerella forsythia</name>
    <name type="common">Bacteroides forsythus</name>
    <dbReference type="NCBI Taxonomy" id="28112"/>
    <lineage>
        <taxon>Bacteria</taxon>
        <taxon>Pseudomonadati</taxon>
        <taxon>Bacteroidota</taxon>
        <taxon>Bacteroidia</taxon>
        <taxon>Bacteroidales</taxon>
        <taxon>Tannerellaceae</taxon>
        <taxon>Tannerella</taxon>
    </lineage>
</organism>
<comment type="caution">
    <text evidence="1">The sequence shown here is derived from an EMBL/GenBank/DDBJ whole genome shotgun (WGS) entry which is preliminary data.</text>
</comment>
<dbReference type="Proteomes" id="UP000279860">
    <property type="component" value="Unassembled WGS sequence"/>
</dbReference>
<reference evidence="1 2" key="1">
    <citation type="submission" date="2018-11" db="EMBL/GenBank/DDBJ databases">
        <title>Genomes From Bacteria Associated with the Canine Oral Cavity: a Test Case for Automated Genome-Based Taxonomic Assignment.</title>
        <authorList>
            <person name="Coil D.A."/>
            <person name="Jospin G."/>
            <person name="Darling A.E."/>
            <person name="Wallis C."/>
            <person name="Davis I.J."/>
            <person name="Harris S."/>
            <person name="Eisen J.A."/>
            <person name="Holcombe L.J."/>
            <person name="O'Flynn C."/>
        </authorList>
    </citation>
    <scope>NUCLEOTIDE SEQUENCE [LARGE SCALE GENOMIC DNA]</scope>
    <source>
        <strain evidence="1 2">OH1426_COT-023</strain>
    </source>
</reference>
<protein>
    <submittedName>
        <fullName evidence="1">Uncharacterized protein</fullName>
    </submittedName>
</protein>